<keyword evidence="4" id="KW-1185">Reference proteome</keyword>
<dbReference type="PANTHER" id="PTHR31005">
    <property type="entry name" value="DUF4139 DOMAIN-CONTAINING PROTEIN"/>
    <property type="match status" value="1"/>
</dbReference>
<evidence type="ECO:0000259" key="1">
    <source>
        <dbReference type="Pfam" id="PF13598"/>
    </source>
</evidence>
<dbReference type="InterPro" id="IPR025554">
    <property type="entry name" value="DUF4140"/>
</dbReference>
<dbReference type="PANTHER" id="PTHR31005:SF8">
    <property type="entry name" value="DUF4139 DOMAIN-CONTAINING PROTEIN"/>
    <property type="match status" value="1"/>
</dbReference>
<sequence length="597" mass="64468">MSSTTIALNAAGQPVQAVTIFQSSSAELTRTFTINLTGGRNMLEITSLSSRVDTQSPRIHGLGSDARVFDISCDTQLTDAPGPRPRKNADAVKNLEMTIKTLEIERNVHLSEYDMLDNAAKSLANGTPTTEMDVFMDRFVQRKLKAMKAVMACDGAIESLNKELWLLNNASKGETAGRVIATILAKCPCTVTFQLTYLVTGVSWQPYYDLLASTSEGKPSSEVSLLYCANITQNTGEDWTDTVLTLSTANSQALRNLSVPVLDPLKVSPQAPAQPPLPVVPPTGIAATVQPGSTDLIASRAAQANALALVRERHRAITRMSMTPESANRDHALNPPAPPAPPTPPAIVHYSPLSLSYHVEGLVTLMSDGVAHRVSIAMLDFKADLRYVCVPRKNTAAFIVGTIKNSSEYELLAGPVSVFMDAGFVTKTSFNLIGVNESFNCVLGSDTALRVTYTQQSRTEHEAGRTFDEPTKTTTRMITIAATNGHTFDIPKLVIRDAIPLGDENANIKVMLRKPEGLAQAKDGEEVTVLLEGEVQNAKARWSKLENGKGGEKDGMYEWVCSVPAGKAVSLKAEWAVKAPSNVKWEETINMGGPQKD</sequence>
<dbReference type="STRING" id="139420.A0A371D1D8"/>
<evidence type="ECO:0008006" key="5">
    <source>
        <dbReference type="Google" id="ProtNLM"/>
    </source>
</evidence>
<organism evidence="3 4">
    <name type="scientific">Lentinus brumalis</name>
    <dbReference type="NCBI Taxonomy" id="2498619"/>
    <lineage>
        <taxon>Eukaryota</taxon>
        <taxon>Fungi</taxon>
        <taxon>Dikarya</taxon>
        <taxon>Basidiomycota</taxon>
        <taxon>Agaricomycotina</taxon>
        <taxon>Agaricomycetes</taxon>
        <taxon>Polyporales</taxon>
        <taxon>Polyporaceae</taxon>
        <taxon>Lentinus</taxon>
    </lineage>
</organism>
<dbReference type="InterPro" id="IPR037291">
    <property type="entry name" value="DUF4139"/>
</dbReference>
<feature type="domain" description="DUF4140" evidence="2">
    <location>
        <begin position="18"/>
        <end position="112"/>
    </location>
</feature>
<dbReference type="Pfam" id="PF13600">
    <property type="entry name" value="DUF4140"/>
    <property type="match status" value="1"/>
</dbReference>
<evidence type="ECO:0000259" key="2">
    <source>
        <dbReference type="Pfam" id="PF13600"/>
    </source>
</evidence>
<protein>
    <recommendedName>
        <fullName evidence="5">DUF4139 domain-containing protein</fullName>
    </recommendedName>
</protein>
<dbReference type="OrthoDB" id="10068793at2759"/>
<name>A0A371D1D8_9APHY</name>
<dbReference type="Proteomes" id="UP000256964">
    <property type="component" value="Unassembled WGS sequence"/>
</dbReference>
<reference evidence="3 4" key="1">
    <citation type="journal article" date="2018" name="Biotechnol. Biofuels">
        <title>Integrative visual omics of the white-rot fungus Polyporus brumalis exposes the biotechnological potential of its oxidative enzymes for delignifying raw plant biomass.</title>
        <authorList>
            <person name="Miyauchi S."/>
            <person name="Rancon A."/>
            <person name="Drula E."/>
            <person name="Hage H."/>
            <person name="Chaduli D."/>
            <person name="Favel A."/>
            <person name="Grisel S."/>
            <person name="Henrissat B."/>
            <person name="Herpoel-Gimbert I."/>
            <person name="Ruiz-Duenas F.J."/>
            <person name="Chevret D."/>
            <person name="Hainaut M."/>
            <person name="Lin J."/>
            <person name="Wang M."/>
            <person name="Pangilinan J."/>
            <person name="Lipzen A."/>
            <person name="Lesage-Meessen L."/>
            <person name="Navarro D."/>
            <person name="Riley R."/>
            <person name="Grigoriev I.V."/>
            <person name="Zhou S."/>
            <person name="Raouche S."/>
            <person name="Rosso M.N."/>
        </authorList>
    </citation>
    <scope>NUCLEOTIDE SEQUENCE [LARGE SCALE GENOMIC DNA]</scope>
    <source>
        <strain evidence="3 4">BRFM 1820</strain>
    </source>
</reference>
<feature type="domain" description="DUF4139" evidence="1">
    <location>
        <begin position="194"/>
        <end position="580"/>
    </location>
</feature>
<dbReference type="AlphaFoldDB" id="A0A371D1D8"/>
<dbReference type="InterPro" id="IPR011935">
    <property type="entry name" value="CHP02231"/>
</dbReference>
<evidence type="ECO:0000313" key="3">
    <source>
        <dbReference type="EMBL" id="RDX46289.1"/>
    </source>
</evidence>
<evidence type="ECO:0000313" key="4">
    <source>
        <dbReference type="Proteomes" id="UP000256964"/>
    </source>
</evidence>
<dbReference type="NCBIfam" id="TIGR02231">
    <property type="entry name" value="mucoidy inhibitor MuiA family protein"/>
    <property type="match status" value="1"/>
</dbReference>
<dbReference type="Pfam" id="PF13598">
    <property type="entry name" value="DUF4139"/>
    <property type="match status" value="1"/>
</dbReference>
<dbReference type="EMBL" id="KZ857429">
    <property type="protein sequence ID" value="RDX46289.1"/>
    <property type="molecule type" value="Genomic_DNA"/>
</dbReference>
<proteinExistence type="predicted"/>
<accession>A0A371D1D8</accession>
<gene>
    <name evidence="3" type="ORF">OH76DRAFT_1356309</name>
</gene>